<organism evidence="2 3">
    <name type="scientific">Saguinus oedipus</name>
    <name type="common">Cotton-top tamarin</name>
    <name type="synonym">Oedipomidas oedipus</name>
    <dbReference type="NCBI Taxonomy" id="9490"/>
    <lineage>
        <taxon>Eukaryota</taxon>
        <taxon>Metazoa</taxon>
        <taxon>Chordata</taxon>
        <taxon>Craniata</taxon>
        <taxon>Vertebrata</taxon>
        <taxon>Euteleostomi</taxon>
        <taxon>Mammalia</taxon>
        <taxon>Eutheria</taxon>
        <taxon>Euarchontoglires</taxon>
        <taxon>Primates</taxon>
        <taxon>Haplorrhini</taxon>
        <taxon>Platyrrhini</taxon>
        <taxon>Cebidae</taxon>
        <taxon>Callitrichinae</taxon>
        <taxon>Saguinus</taxon>
    </lineage>
</organism>
<feature type="compositionally biased region" description="Basic and acidic residues" evidence="1">
    <location>
        <begin position="52"/>
        <end position="71"/>
    </location>
</feature>
<sequence>MGAHHGGQDSQDRRLLRGRQMPTTEGRTAKIGGYSEEDRCPPWRAGQPRSEAAQRKTDAHHGGQDSQDRRLLRGRRMPTMEGRTAKIGGCSEEDGCPPRRAGQPRSEAAQRKTGAHHGGQDSQDRRLLI</sequence>
<reference evidence="2 3" key="1">
    <citation type="submission" date="2023-05" db="EMBL/GenBank/DDBJ databases">
        <title>B98-5 Cell Line De Novo Hybrid Assembly: An Optical Mapping Approach.</title>
        <authorList>
            <person name="Kananen K."/>
            <person name="Auerbach J.A."/>
            <person name="Kautto E."/>
            <person name="Blachly J.S."/>
        </authorList>
    </citation>
    <scope>NUCLEOTIDE SEQUENCE [LARGE SCALE GENOMIC DNA]</scope>
    <source>
        <strain evidence="2">B95-8</strain>
        <tissue evidence="2">Cell line</tissue>
    </source>
</reference>
<feature type="region of interest" description="Disordered" evidence="1">
    <location>
        <begin position="1"/>
        <end position="129"/>
    </location>
</feature>
<feature type="compositionally biased region" description="Basic and acidic residues" evidence="1">
    <location>
        <begin position="118"/>
        <end position="129"/>
    </location>
</feature>
<dbReference type="EMBL" id="JASSZA010000006">
    <property type="protein sequence ID" value="KAK2107756.1"/>
    <property type="molecule type" value="Genomic_DNA"/>
</dbReference>
<proteinExistence type="predicted"/>
<protein>
    <submittedName>
        <fullName evidence="2">Uncharacterized protein</fullName>
    </submittedName>
</protein>
<gene>
    <name evidence="2" type="ORF">P7K49_012921</name>
</gene>
<accession>A0ABQ9VEF2</accession>
<keyword evidence="3" id="KW-1185">Reference proteome</keyword>
<feature type="compositionally biased region" description="Basic and acidic residues" evidence="1">
    <location>
        <begin position="1"/>
        <end position="15"/>
    </location>
</feature>
<dbReference type="Proteomes" id="UP001266305">
    <property type="component" value="Unassembled WGS sequence"/>
</dbReference>
<evidence type="ECO:0000313" key="3">
    <source>
        <dbReference type="Proteomes" id="UP001266305"/>
    </source>
</evidence>
<name>A0ABQ9VEF2_SAGOE</name>
<evidence type="ECO:0000313" key="2">
    <source>
        <dbReference type="EMBL" id="KAK2107756.1"/>
    </source>
</evidence>
<comment type="caution">
    <text evidence="2">The sequence shown here is derived from an EMBL/GenBank/DDBJ whole genome shotgun (WGS) entry which is preliminary data.</text>
</comment>
<evidence type="ECO:0000256" key="1">
    <source>
        <dbReference type="SAM" id="MobiDB-lite"/>
    </source>
</evidence>